<keyword evidence="7 9" id="KW-0472">Membrane</keyword>
<dbReference type="EMBL" id="JAXLQG010000009">
    <property type="protein sequence ID" value="KAK5535852.1"/>
    <property type="molecule type" value="Genomic_DNA"/>
</dbReference>
<dbReference type="CDD" id="cd15844">
    <property type="entry name" value="SNARE_syntaxin5"/>
    <property type="match status" value="1"/>
</dbReference>
<dbReference type="GO" id="GO:0000149">
    <property type="term" value="F:SNARE binding"/>
    <property type="evidence" value="ECO:0007669"/>
    <property type="project" value="TreeGrafter"/>
</dbReference>
<dbReference type="SMART" id="SM00397">
    <property type="entry name" value="t_SNARE"/>
    <property type="match status" value="1"/>
</dbReference>
<keyword evidence="6" id="KW-0175">Coiled coil</keyword>
<dbReference type="InterPro" id="IPR000727">
    <property type="entry name" value="T_SNARE_dom"/>
</dbReference>
<dbReference type="PROSITE" id="PS50192">
    <property type="entry name" value="T_SNARE"/>
    <property type="match status" value="1"/>
</dbReference>
<keyword evidence="3" id="KW-0813">Transport</keyword>
<evidence type="ECO:0000256" key="4">
    <source>
        <dbReference type="ARBA" id="ARBA00022692"/>
    </source>
</evidence>
<dbReference type="Gene3D" id="1.20.58.70">
    <property type="match status" value="1"/>
</dbReference>
<dbReference type="GO" id="GO:0005484">
    <property type="term" value="F:SNAP receptor activity"/>
    <property type="evidence" value="ECO:0007669"/>
    <property type="project" value="TreeGrafter"/>
</dbReference>
<feature type="region of interest" description="Disordered" evidence="8">
    <location>
        <begin position="39"/>
        <end position="59"/>
    </location>
</feature>
<dbReference type="InterPro" id="IPR021538">
    <property type="entry name" value="Syntaxin-5_N"/>
</dbReference>
<evidence type="ECO:0000256" key="9">
    <source>
        <dbReference type="SAM" id="Phobius"/>
    </source>
</evidence>
<dbReference type="GO" id="GO:0006906">
    <property type="term" value="P:vesicle fusion"/>
    <property type="evidence" value="ECO:0007669"/>
    <property type="project" value="TreeGrafter"/>
</dbReference>
<evidence type="ECO:0000313" key="12">
    <source>
        <dbReference type="Proteomes" id="UP001345827"/>
    </source>
</evidence>
<keyword evidence="5 9" id="KW-1133">Transmembrane helix</keyword>
<feature type="transmembrane region" description="Helical" evidence="9">
    <location>
        <begin position="323"/>
        <end position="343"/>
    </location>
</feature>
<evidence type="ECO:0000259" key="10">
    <source>
        <dbReference type="PROSITE" id="PS50192"/>
    </source>
</evidence>
<evidence type="ECO:0000256" key="2">
    <source>
        <dbReference type="ARBA" id="ARBA00009063"/>
    </source>
</evidence>
<dbReference type="FunFam" id="1.20.58.70:FF:000007">
    <property type="entry name" value="ER-golgi SNARE complex subunit"/>
    <property type="match status" value="1"/>
</dbReference>
<dbReference type="GO" id="GO:0048278">
    <property type="term" value="P:vesicle docking"/>
    <property type="evidence" value="ECO:0007669"/>
    <property type="project" value="TreeGrafter"/>
</dbReference>
<dbReference type="Proteomes" id="UP001345827">
    <property type="component" value="Unassembled WGS sequence"/>
</dbReference>
<feature type="compositionally biased region" description="Polar residues" evidence="8">
    <location>
        <begin position="176"/>
        <end position="191"/>
    </location>
</feature>
<dbReference type="Pfam" id="PF11416">
    <property type="entry name" value="Syntaxin-5_N"/>
    <property type="match status" value="1"/>
</dbReference>
<evidence type="ECO:0000256" key="1">
    <source>
        <dbReference type="ARBA" id="ARBA00004211"/>
    </source>
</evidence>
<dbReference type="PANTHER" id="PTHR19957:SF3">
    <property type="entry name" value="SYNTAXIN-5"/>
    <property type="match status" value="1"/>
</dbReference>
<name>A0AAV9Q5V8_9PEZI</name>
<dbReference type="GO" id="GO:0000139">
    <property type="term" value="C:Golgi membrane"/>
    <property type="evidence" value="ECO:0007669"/>
    <property type="project" value="TreeGrafter"/>
</dbReference>
<organism evidence="11 12">
    <name type="scientific">Vermiconidia calcicola</name>
    <dbReference type="NCBI Taxonomy" id="1690605"/>
    <lineage>
        <taxon>Eukaryota</taxon>
        <taxon>Fungi</taxon>
        <taxon>Dikarya</taxon>
        <taxon>Ascomycota</taxon>
        <taxon>Pezizomycotina</taxon>
        <taxon>Dothideomycetes</taxon>
        <taxon>Dothideomycetidae</taxon>
        <taxon>Mycosphaerellales</taxon>
        <taxon>Extremaceae</taxon>
        <taxon>Vermiconidia</taxon>
    </lineage>
</organism>
<evidence type="ECO:0000256" key="7">
    <source>
        <dbReference type="ARBA" id="ARBA00023136"/>
    </source>
</evidence>
<dbReference type="InterPro" id="IPR010989">
    <property type="entry name" value="SNARE"/>
</dbReference>
<accession>A0AAV9Q5V8</accession>
<dbReference type="GO" id="GO:0006888">
    <property type="term" value="P:endoplasmic reticulum to Golgi vesicle-mediated transport"/>
    <property type="evidence" value="ECO:0007669"/>
    <property type="project" value="TreeGrafter"/>
</dbReference>
<dbReference type="AlphaFoldDB" id="A0AAV9Q5V8"/>
<feature type="compositionally biased region" description="Polar residues" evidence="8">
    <location>
        <begin position="200"/>
        <end position="234"/>
    </location>
</feature>
<dbReference type="GO" id="GO:0031201">
    <property type="term" value="C:SNARE complex"/>
    <property type="evidence" value="ECO:0007669"/>
    <property type="project" value="TreeGrafter"/>
</dbReference>
<keyword evidence="4 9" id="KW-0812">Transmembrane</keyword>
<dbReference type="InterPro" id="IPR045242">
    <property type="entry name" value="Syntaxin"/>
</dbReference>
<sequence length="452" mass="51179">MVSHSIQDRTNEFRTILAQAQKRQSATKGGPQRQSLLNEAQKREANGTPNGPSRGSRSEFARNAAQIGRGITATMGKLERLAQLAKRKAIFDDRPVEISELTYVIKQDLASLNSQISALQHLTQSQHPTASLPRSADQEGQHNKNVVLMLQNKVTDVAANFKDVLEVRTKNIQASRSRTENFVSSVSARSQTHLDDTRSESPLYQNSSRQRTPQMSTNDLLTLEPSNTSTLMRNGPQSEHQLLLMEEAQPTNMYIQERGQAIEAIERTINELGGIFGQLASMVSEQGEMLQRIDANTEDVVDNVQGAQRELLKYWNRVQGNRWLVAKMFGVLMIFFLFVANLVRNEMTSQSSASSHQIPPDKARHPAPDFGGHQANFTHPVKHESKELYEDLIAFVYMAVFWERRGNLQQSWMDIDRHGWVPSVLSVPTTCMVIFERRKRLAEQQWTWTVVD</sequence>
<dbReference type="PANTHER" id="PTHR19957">
    <property type="entry name" value="SYNTAXIN"/>
    <property type="match status" value="1"/>
</dbReference>
<feature type="region of interest" description="Disordered" evidence="8">
    <location>
        <begin position="176"/>
        <end position="234"/>
    </location>
</feature>
<evidence type="ECO:0000256" key="6">
    <source>
        <dbReference type="ARBA" id="ARBA00023054"/>
    </source>
</evidence>
<comment type="caution">
    <text evidence="11">The sequence shown here is derived from an EMBL/GenBank/DDBJ whole genome shotgun (WGS) entry which is preliminary data.</text>
</comment>
<dbReference type="Pfam" id="PF05739">
    <property type="entry name" value="SNARE"/>
    <property type="match status" value="1"/>
</dbReference>
<dbReference type="GO" id="GO:0006886">
    <property type="term" value="P:intracellular protein transport"/>
    <property type="evidence" value="ECO:0007669"/>
    <property type="project" value="TreeGrafter"/>
</dbReference>
<comment type="similarity">
    <text evidence="2">Belongs to the syntaxin family.</text>
</comment>
<proteinExistence type="inferred from homology"/>
<evidence type="ECO:0000256" key="5">
    <source>
        <dbReference type="ARBA" id="ARBA00022989"/>
    </source>
</evidence>
<feature type="domain" description="T-SNARE coiled-coil homology" evidence="10">
    <location>
        <begin position="252"/>
        <end position="314"/>
    </location>
</feature>
<evidence type="ECO:0000256" key="3">
    <source>
        <dbReference type="ARBA" id="ARBA00022448"/>
    </source>
</evidence>
<gene>
    <name evidence="11" type="primary">sed5</name>
    <name evidence="11" type="ORF">LTR25_005754</name>
</gene>
<reference evidence="11 12" key="1">
    <citation type="submission" date="2023-06" db="EMBL/GenBank/DDBJ databases">
        <title>Black Yeasts Isolated from many extreme environments.</title>
        <authorList>
            <person name="Coleine C."/>
            <person name="Stajich J.E."/>
            <person name="Selbmann L."/>
        </authorList>
    </citation>
    <scope>NUCLEOTIDE SEQUENCE [LARGE SCALE GENOMIC DNA]</scope>
    <source>
        <strain evidence="11 12">CCFEE 5887</strain>
    </source>
</reference>
<evidence type="ECO:0000256" key="8">
    <source>
        <dbReference type="SAM" id="MobiDB-lite"/>
    </source>
</evidence>
<feature type="region of interest" description="Disordered" evidence="8">
    <location>
        <begin position="351"/>
        <end position="376"/>
    </location>
</feature>
<protein>
    <submittedName>
        <fullName evidence="11">Integral membrane protein SED5</fullName>
    </submittedName>
</protein>
<dbReference type="SUPFAM" id="SSF47661">
    <property type="entry name" value="t-snare proteins"/>
    <property type="match status" value="1"/>
</dbReference>
<evidence type="ECO:0000313" key="11">
    <source>
        <dbReference type="EMBL" id="KAK5535852.1"/>
    </source>
</evidence>
<comment type="subcellular location">
    <subcellularLocation>
        <location evidence="1">Membrane</location>
        <topology evidence="1">Single-pass type IV membrane protein</topology>
    </subcellularLocation>
</comment>
<keyword evidence="12" id="KW-1185">Reference proteome</keyword>